<keyword evidence="5 8" id="KW-0812">Transmembrane</keyword>
<keyword evidence="3" id="KW-0328">Glycosyltransferase</keyword>
<proteinExistence type="predicted"/>
<name>A0A382UJZ2_9ZZZZ</name>
<dbReference type="Pfam" id="PF13231">
    <property type="entry name" value="PMT_2"/>
    <property type="match status" value="1"/>
</dbReference>
<dbReference type="GO" id="GO:0008610">
    <property type="term" value="P:lipid biosynthetic process"/>
    <property type="evidence" value="ECO:0007669"/>
    <property type="project" value="UniProtKB-ARBA"/>
</dbReference>
<accession>A0A382UJZ2</accession>
<dbReference type="InterPro" id="IPR050297">
    <property type="entry name" value="LipidA_mod_glycosyltrf_83"/>
</dbReference>
<sequence>IFYASGLVVITGGILSLIYYAYLMPLHVDESGWWFHYTNKSYQYRFIAANLDPNHTLTIYLAKISLWIFGNTGVGLRFPVIVFSVLSVGVFYLFVRKVTDSSVTGVIGASLLFLNPFFLHYSHELRGYSAYFFFLVCCYLCFIRLLEGGNRLSTWAILFILFVACYVANLAAPIFFLVFLATIWIFVILRKVVSIGDRVPGFENIRIGSLLAYSAIAASFFAFIVFYVDRAIVSNIYALEIAESNYLAVPDFFSTFLGYHYLDDATSELYSYPTIIWLISLSSFLYGLWSFV</sequence>
<evidence type="ECO:0000256" key="2">
    <source>
        <dbReference type="ARBA" id="ARBA00022475"/>
    </source>
</evidence>
<dbReference type="GO" id="GO:0005886">
    <property type="term" value="C:plasma membrane"/>
    <property type="evidence" value="ECO:0007669"/>
    <property type="project" value="UniProtKB-SubCell"/>
</dbReference>
<evidence type="ECO:0000256" key="8">
    <source>
        <dbReference type="SAM" id="Phobius"/>
    </source>
</evidence>
<comment type="subcellular location">
    <subcellularLocation>
        <location evidence="1">Cell membrane</location>
        <topology evidence="1">Multi-pass membrane protein</topology>
    </subcellularLocation>
</comment>
<evidence type="ECO:0000313" key="10">
    <source>
        <dbReference type="EMBL" id="SVD34387.1"/>
    </source>
</evidence>
<dbReference type="PANTHER" id="PTHR33908:SF11">
    <property type="entry name" value="MEMBRANE PROTEIN"/>
    <property type="match status" value="1"/>
</dbReference>
<reference evidence="10" key="1">
    <citation type="submission" date="2018-05" db="EMBL/GenBank/DDBJ databases">
        <authorList>
            <person name="Lanie J.A."/>
            <person name="Ng W.-L."/>
            <person name="Kazmierczak K.M."/>
            <person name="Andrzejewski T.M."/>
            <person name="Davidsen T.M."/>
            <person name="Wayne K.J."/>
            <person name="Tettelin H."/>
            <person name="Glass J.I."/>
            <person name="Rusch D."/>
            <person name="Podicherti R."/>
            <person name="Tsui H.-C.T."/>
            <person name="Winkler M.E."/>
        </authorList>
    </citation>
    <scope>NUCLEOTIDE SEQUENCE</scope>
</reference>
<evidence type="ECO:0000256" key="7">
    <source>
        <dbReference type="ARBA" id="ARBA00023136"/>
    </source>
</evidence>
<keyword evidence="7 8" id="KW-0472">Membrane</keyword>
<dbReference type="AlphaFoldDB" id="A0A382UJZ2"/>
<gene>
    <name evidence="10" type="ORF">METZ01_LOCUS387241</name>
</gene>
<evidence type="ECO:0000256" key="6">
    <source>
        <dbReference type="ARBA" id="ARBA00022989"/>
    </source>
</evidence>
<dbReference type="InterPro" id="IPR038731">
    <property type="entry name" value="RgtA/B/C-like"/>
</dbReference>
<dbReference type="EMBL" id="UINC01144709">
    <property type="protein sequence ID" value="SVD34387.1"/>
    <property type="molecule type" value="Genomic_DNA"/>
</dbReference>
<feature type="non-terminal residue" evidence="10">
    <location>
        <position position="292"/>
    </location>
</feature>
<feature type="transmembrane region" description="Helical" evidence="8">
    <location>
        <begin position="269"/>
        <end position="289"/>
    </location>
</feature>
<feature type="transmembrane region" description="Helical" evidence="8">
    <location>
        <begin position="76"/>
        <end position="95"/>
    </location>
</feature>
<dbReference type="PANTHER" id="PTHR33908">
    <property type="entry name" value="MANNOSYLTRANSFERASE YKCB-RELATED"/>
    <property type="match status" value="1"/>
</dbReference>
<protein>
    <recommendedName>
        <fullName evidence="9">Glycosyltransferase RgtA/B/C/D-like domain-containing protein</fullName>
    </recommendedName>
</protein>
<keyword evidence="6 8" id="KW-1133">Transmembrane helix</keyword>
<feature type="transmembrane region" description="Helical" evidence="8">
    <location>
        <begin position="7"/>
        <end position="24"/>
    </location>
</feature>
<dbReference type="GO" id="GO:0016763">
    <property type="term" value="F:pentosyltransferase activity"/>
    <property type="evidence" value="ECO:0007669"/>
    <property type="project" value="TreeGrafter"/>
</dbReference>
<evidence type="ECO:0000259" key="9">
    <source>
        <dbReference type="Pfam" id="PF13231"/>
    </source>
</evidence>
<feature type="transmembrane region" description="Helical" evidence="8">
    <location>
        <begin position="207"/>
        <end position="228"/>
    </location>
</feature>
<feature type="non-terminal residue" evidence="10">
    <location>
        <position position="1"/>
    </location>
</feature>
<feature type="transmembrane region" description="Helical" evidence="8">
    <location>
        <begin position="102"/>
        <end position="122"/>
    </location>
</feature>
<evidence type="ECO:0000256" key="3">
    <source>
        <dbReference type="ARBA" id="ARBA00022676"/>
    </source>
</evidence>
<feature type="transmembrane region" description="Helical" evidence="8">
    <location>
        <begin position="128"/>
        <end position="146"/>
    </location>
</feature>
<feature type="transmembrane region" description="Helical" evidence="8">
    <location>
        <begin position="158"/>
        <end position="187"/>
    </location>
</feature>
<keyword evidence="2" id="KW-1003">Cell membrane</keyword>
<feature type="domain" description="Glycosyltransferase RgtA/B/C/D-like" evidence="9">
    <location>
        <begin position="59"/>
        <end position="183"/>
    </location>
</feature>
<organism evidence="10">
    <name type="scientific">marine metagenome</name>
    <dbReference type="NCBI Taxonomy" id="408172"/>
    <lineage>
        <taxon>unclassified sequences</taxon>
        <taxon>metagenomes</taxon>
        <taxon>ecological metagenomes</taxon>
    </lineage>
</organism>
<evidence type="ECO:0000256" key="4">
    <source>
        <dbReference type="ARBA" id="ARBA00022679"/>
    </source>
</evidence>
<keyword evidence="4" id="KW-0808">Transferase</keyword>
<evidence type="ECO:0000256" key="5">
    <source>
        <dbReference type="ARBA" id="ARBA00022692"/>
    </source>
</evidence>
<evidence type="ECO:0000256" key="1">
    <source>
        <dbReference type="ARBA" id="ARBA00004651"/>
    </source>
</evidence>